<evidence type="ECO:0000313" key="3">
    <source>
        <dbReference type="Proteomes" id="UP000095662"/>
    </source>
</evidence>
<feature type="region of interest" description="Disordered" evidence="1">
    <location>
        <begin position="1"/>
        <end position="49"/>
    </location>
</feature>
<dbReference type="AlphaFoldDB" id="A0A175A4E4"/>
<dbReference type="Proteomes" id="UP000095662">
    <property type="component" value="Unassembled WGS sequence"/>
</dbReference>
<feature type="compositionally biased region" description="Polar residues" evidence="1">
    <location>
        <begin position="1"/>
        <end position="13"/>
    </location>
</feature>
<sequence>MEATENVQATDNGIENAETSEEVKVQKSDEGLSENNKPDEAEKEQNEDKAELFRQAVLESKREKAARAERILDLVAQFCGADKCDYDGIENAVSERNFERCRRNDMEYRLERWQKESEEVKQTYPQFDLAKEMSDRRFFSLCYKGVGLEEAYLIVHKDELFTAAMEYAASELMRSGAFCKSGRMKEGTLSPAGEVTKSEKSLSKNERKELIRRTERGERVVL</sequence>
<accession>A0A175A4E4</accession>
<dbReference type="STRING" id="39492.ERS852540_02379"/>
<evidence type="ECO:0000256" key="1">
    <source>
        <dbReference type="SAM" id="MobiDB-lite"/>
    </source>
</evidence>
<evidence type="ECO:0000313" key="2">
    <source>
        <dbReference type="EMBL" id="CUQ91688.1"/>
    </source>
</evidence>
<organism evidence="2 3">
    <name type="scientific">[Eubacterium] siraeum</name>
    <dbReference type="NCBI Taxonomy" id="39492"/>
    <lineage>
        <taxon>Bacteria</taxon>
        <taxon>Bacillati</taxon>
        <taxon>Bacillota</taxon>
        <taxon>Clostridia</taxon>
        <taxon>Eubacteriales</taxon>
        <taxon>Oscillospiraceae</taxon>
        <taxon>Oscillospiraceae incertae sedis</taxon>
    </lineage>
</organism>
<proteinExistence type="predicted"/>
<protein>
    <submittedName>
        <fullName evidence="2">Uncharacterized protein</fullName>
    </submittedName>
</protein>
<feature type="region of interest" description="Disordered" evidence="1">
    <location>
        <begin position="185"/>
        <end position="210"/>
    </location>
</feature>
<name>A0A175A4E4_9FIRM</name>
<dbReference type="EMBL" id="CZBY01000026">
    <property type="protein sequence ID" value="CUQ91688.1"/>
    <property type="molecule type" value="Genomic_DNA"/>
</dbReference>
<reference evidence="2 3" key="1">
    <citation type="submission" date="2015-09" db="EMBL/GenBank/DDBJ databases">
        <authorList>
            <consortium name="Pathogen Informatics"/>
        </authorList>
    </citation>
    <scope>NUCLEOTIDE SEQUENCE [LARGE SCALE GENOMIC DNA]</scope>
    <source>
        <strain evidence="2 3">2789STDY5834928</strain>
    </source>
</reference>
<gene>
    <name evidence="2" type="ORF">ERS852540_02379</name>
</gene>
<feature type="compositionally biased region" description="Basic and acidic residues" evidence="1">
    <location>
        <begin position="196"/>
        <end position="210"/>
    </location>
</feature>
<feature type="compositionally biased region" description="Basic and acidic residues" evidence="1">
    <location>
        <begin position="21"/>
        <end position="49"/>
    </location>
</feature>